<dbReference type="OrthoDB" id="4332523at2"/>
<feature type="signal peptide" evidence="1">
    <location>
        <begin position="1"/>
        <end position="27"/>
    </location>
</feature>
<accession>A0A964XPL9</accession>
<evidence type="ECO:0000313" key="3">
    <source>
        <dbReference type="Proteomes" id="UP000598297"/>
    </source>
</evidence>
<sequence length="164" mass="16287">MRAVVRGSAGVMAACALTASAVPVASAADNSWHVSVSPRTVAPGGQVTLSSSGCQVPSVTADAAVFDTTELDEGHSAIAHVFADAKPGAEYEVTFTCKGKTKSAPLMISGGQSHSSAPHRGVKAGAGNSFTDISPTQLALGGALVAGALGFAVVQVRRRGGTPQ</sequence>
<keyword evidence="3" id="KW-1185">Reference proteome</keyword>
<comment type="caution">
    <text evidence="2">The sequence shown here is derived from an EMBL/GenBank/DDBJ whole genome shotgun (WGS) entry which is preliminary data.</text>
</comment>
<name>A0A964XPL9_9ACTN</name>
<dbReference type="EMBL" id="JAAAHS010000315">
    <property type="protein sequence ID" value="NBE55386.1"/>
    <property type="molecule type" value="Genomic_DNA"/>
</dbReference>
<feature type="chain" id="PRO_5037608360" description="Lipoprotein" evidence="1">
    <location>
        <begin position="28"/>
        <end position="164"/>
    </location>
</feature>
<dbReference type="Proteomes" id="UP000598297">
    <property type="component" value="Unassembled WGS sequence"/>
</dbReference>
<dbReference type="AlphaFoldDB" id="A0A964XPL9"/>
<dbReference type="RefSeq" id="WP_161703082.1">
    <property type="nucleotide sequence ID" value="NZ_JAAAHS010000315.1"/>
</dbReference>
<proteinExistence type="predicted"/>
<evidence type="ECO:0008006" key="4">
    <source>
        <dbReference type="Google" id="ProtNLM"/>
    </source>
</evidence>
<organism evidence="2 3">
    <name type="scientific">Streptomyces boluensis</name>
    <dbReference type="NCBI Taxonomy" id="1775135"/>
    <lineage>
        <taxon>Bacteria</taxon>
        <taxon>Bacillati</taxon>
        <taxon>Actinomycetota</taxon>
        <taxon>Actinomycetes</taxon>
        <taxon>Kitasatosporales</taxon>
        <taxon>Streptomycetaceae</taxon>
        <taxon>Streptomyces</taxon>
    </lineage>
</organism>
<protein>
    <recommendedName>
        <fullName evidence="4">Lipoprotein</fullName>
    </recommendedName>
</protein>
<evidence type="ECO:0000256" key="1">
    <source>
        <dbReference type="SAM" id="SignalP"/>
    </source>
</evidence>
<gene>
    <name evidence="2" type="ORF">GUY60_28960</name>
</gene>
<evidence type="ECO:0000313" key="2">
    <source>
        <dbReference type="EMBL" id="NBE55386.1"/>
    </source>
</evidence>
<reference evidence="2" key="1">
    <citation type="submission" date="2020-01" db="EMBL/GenBank/DDBJ databases">
        <title>Whole-genome analyses of novel actinobacteria.</title>
        <authorList>
            <person name="Sahin N."/>
        </authorList>
    </citation>
    <scope>NUCLEOTIDE SEQUENCE</scope>
    <source>
        <strain evidence="2">YC537</strain>
    </source>
</reference>
<keyword evidence="1" id="KW-0732">Signal</keyword>